<evidence type="ECO:0000256" key="3">
    <source>
        <dbReference type="ARBA" id="ARBA00022989"/>
    </source>
</evidence>
<feature type="signal peptide" evidence="6">
    <location>
        <begin position="1"/>
        <end position="22"/>
    </location>
</feature>
<reference evidence="7 8" key="1">
    <citation type="submission" date="2018-10" db="EMBL/GenBank/DDBJ databases">
        <title>GWAS and RNA-Seq identify cryptic mechanisms of antimicrobial resistance in Acinetobacter baumannii.</title>
        <authorList>
            <person name="Sahl J.W."/>
        </authorList>
    </citation>
    <scope>NUCLEOTIDE SEQUENCE [LARGE SCALE GENOMIC DNA]</scope>
    <source>
        <strain evidence="7 8">TG31299</strain>
    </source>
</reference>
<evidence type="ECO:0000313" key="7">
    <source>
        <dbReference type="EMBL" id="RSP69052.1"/>
    </source>
</evidence>
<feature type="chain" id="PRO_5018696121" evidence="6">
    <location>
        <begin position="23"/>
        <end position="363"/>
    </location>
</feature>
<accession>A0A3R9RD82</accession>
<name>A0A3R9RD82_ACIBA</name>
<proteinExistence type="predicted"/>
<comment type="subcellular location">
    <subcellularLocation>
        <location evidence="1">Membrane</location>
        <topology evidence="1">Multi-pass membrane protein</topology>
    </subcellularLocation>
</comment>
<dbReference type="GO" id="GO:0016020">
    <property type="term" value="C:membrane"/>
    <property type="evidence" value="ECO:0007669"/>
    <property type="project" value="UniProtKB-SubCell"/>
</dbReference>
<evidence type="ECO:0000256" key="4">
    <source>
        <dbReference type="ARBA" id="ARBA00023136"/>
    </source>
</evidence>
<keyword evidence="3 5" id="KW-1133">Transmembrane helix</keyword>
<dbReference type="InterPro" id="IPR007688">
    <property type="entry name" value="Conjugal_tfr_TrbL/VirB6"/>
</dbReference>
<comment type="caution">
    <text evidence="7">The sequence shown here is derived from an EMBL/GenBank/DDBJ whole genome shotgun (WGS) entry which is preliminary data.</text>
</comment>
<feature type="transmembrane region" description="Helical" evidence="5">
    <location>
        <begin position="132"/>
        <end position="152"/>
    </location>
</feature>
<feature type="transmembrane region" description="Helical" evidence="5">
    <location>
        <begin position="266"/>
        <end position="291"/>
    </location>
</feature>
<keyword evidence="6" id="KW-0732">Signal</keyword>
<feature type="transmembrane region" description="Helical" evidence="5">
    <location>
        <begin position="200"/>
        <end position="228"/>
    </location>
</feature>
<dbReference type="RefSeq" id="WP_125565052.1">
    <property type="nucleotide sequence ID" value="NZ_JBAJZE010000067.1"/>
</dbReference>
<evidence type="ECO:0000313" key="8">
    <source>
        <dbReference type="Proteomes" id="UP000269597"/>
    </source>
</evidence>
<evidence type="ECO:0000256" key="2">
    <source>
        <dbReference type="ARBA" id="ARBA00022692"/>
    </source>
</evidence>
<sequence length="363" mass="39338">MKKLIYILLILFSFLGINSAYAADNYTPGQDLGNPDGSITIPNAPSPDKGNAIYQEMSKVTEQGMGLLGKFVDEIQSNVDQNLKSSLQTYYQKITAPILPVFAGFIVIWLTFQGFQMMLGRAIAFDDVIANFIIMLLIWSIVFSWDAFYPYIAEVFLEDIPNLISEMTGTDAQSTLGAFVTIVFDVIAKSMEKVDMGISNVVSGLFFVGVYLTLLLLACVLCGIFFLTWVICKMIIAILIAVAPIFIAAAMFPATRRFATNWLHAVLTPNVIVLLMIVTCDLVLSGITTAYTSVVGKDSGSSFVIAFILQIALVIVVGLFLAIPRIAISLVGSGFEASSSGMQGIMNKGSSGLKSGLKKIFSK</sequence>
<evidence type="ECO:0000256" key="5">
    <source>
        <dbReference type="SAM" id="Phobius"/>
    </source>
</evidence>
<evidence type="ECO:0000256" key="6">
    <source>
        <dbReference type="SAM" id="SignalP"/>
    </source>
</evidence>
<gene>
    <name evidence="7" type="ORF">EA722_18665</name>
</gene>
<feature type="transmembrane region" description="Helical" evidence="5">
    <location>
        <begin position="94"/>
        <end position="112"/>
    </location>
</feature>
<dbReference type="GO" id="GO:0030255">
    <property type="term" value="P:protein secretion by the type IV secretion system"/>
    <property type="evidence" value="ECO:0007669"/>
    <property type="project" value="InterPro"/>
</dbReference>
<dbReference type="Pfam" id="PF04610">
    <property type="entry name" value="TrbL"/>
    <property type="match status" value="1"/>
</dbReference>
<keyword evidence="2 5" id="KW-0812">Transmembrane</keyword>
<protein>
    <submittedName>
        <fullName evidence="7">Type IV secretion system protein</fullName>
    </submittedName>
</protein>
<feature type="transmembrane region" description="Helical" evidence="5">
    <location>
        <begin position="303"/>
        <end position="323"/>
    </location>
</feature>
<dbReference type="EMBL" id="RFBY01000114">
    <property type="protein sequence ID" value="RSP69052.1"/>
    <property type="molecule type" value="Genomic_DNA"/>
</dbReference>
<feature type="transmembrane region" description="Helical" evidence="5">
    <location>
        <begin position="234"/>
        <end position="254"/>
    </location>
</feature>
<dbReference type="Proteomes" id="UP000269597">
    <property type="component" value="Unassembled WGS sequence"/>
</dbReference>
<keyword evidence="4 5" id="KW-0472">Membrane</keyword>
<dbReference type="AlphaFoldDB" id="A0A3R9RD82"/>
<evidence type="ECO:0000256" key="1">
    <source>
        <dbReference type="ARBA" id="ARBA00004141"/>
    </source>
</evidence>
<organism evidence="7 8">
    <name type="scientific">Acinetobacter baumannii</name>
    <dbReference type="NCBI Taxonomy" id="470"/>
    <lineage>
        <taxon>Bacteria</taxon>
        <taxon>Pseudomonadati</taxon>
        <taxon>Pseudomonadota</taxon>
        <taxon>Gammaproteobacteria</taxon>
        <taxon>Moraxellales</taxon>
        <taxon>Moraxellaceae</taxon>
        <taxon>Acinetobacter</taxon>
        <taxon>Acinetobacter calcoaceticus/baumannii complex</taxon>
    </lineage>
</organism>